<proteinExistence type="inferred from homology"/>
<evidence type="ECO:0000313" key="4">
    <source>
        <dbReference type="EMBL" id="KAH0458546.1"/>
    </source>
</evidence>
<dbReference type="PANTHER" id="PTHR43490:SF73">
    <property type="entry name" value="OS07G0685800 PROTEIN"/>
    <property type="match status" value="1"/>
</dbReference>
<protein>
    <submittedName>
        <fullName evidence="4">Uncharacterized protein</fullName>
    </submittedName>
</protein>
<dbReference type="InterPro" id="IPR036291">
    <property type="entry name" value="NAD(P)-bd_dom_sf"/>
</dbReference>
<keyword evidence="3" id="KW-0560">Oxidoreductase</keyword>
<dbReference type="SUPFAM" id="SSF51735">
    <property type="entry name" value="NAD(P)-binding Rossmann-fold domains"/>
    <property type="match status" value="1"/>
</dbReference>
<dbReference type="Proteomes" id="UP000775213">
    <property type="component" value="Unassembled WGS sequence"/>
</dbReference>
<reference evidence="4 5" key="1">
    <citation type="journal article" date="2021" name="Hortic Res">
        <title>Chromosome-scale assembly of the Dendrobium chrysotoxum genome enhances the understanding of orchid evolution.</title>
        <authorList>
            <person name="Zhang Y."/>
            <person name="Zhang G.Q."/>
            <person name="Zhang D."/>
            <person name="Liu X.D."/>
            <person name="Xu X.Y."/>
            <person name="Sun W.H."/>
            <person name="Yu X."/>
            <person name="Zhu X."/>
            <person name="Wang Z.W."/>
            <person name="Zhao X."/>
            <person name="Zhong W.Y."/>
            <person name="Chen H."/>
            <person name="Yin W.L."/>
            <person name="Huang T."/>
            <person name="Niu S.C."/>
            <person name="Liu Z.J."/>
        </authorList>
    </citation>
    <scope>NUCLEOTIDE SEQUENCE [LARGE SCALE GENOMIC DNA]</scope>
    <source>
        <strain evidence="4">Lindl</strain>
    </source>
</reference>
<keyword evidence="5" id="KW-1185">Reference proteome</keyword>
<keyword evidence="2" id="KW-0521">NADP</keyword>
<dbReference type="EMBL" id="JAGFBR010000012">
    <property type="protein sequence ID" value="KAH0458546.1"/>
    <property type="molecule type" value="Genomic_DNA"/>
</dbReference>
<evidence type="ECO:0000256" key="3">
    <source>
        <dbReference type="ARBA" id="ARBA00023002"/>
    </source>
</evidence>
<evidence type="ECO:0000313" key="5">
    <source>
        <dbReference type="Proteomes" id="UP000775213"/>
    </source>
</evidence>
<comment type="caution">
    <text evidence="4">The sequence shown here is derived from an EMBL/GenBank/DDBJ whole genome shotgun (WGS) entry which is preliminary data.</text>
</comment>
<accession>A0AAV7GPN0</accession>
<comment type="similarity">
    <text evidence="1">Belongs to the short-chain dehydrogenases/reductases (SDR) family.</text>
</comment>
<dbReference type="AlphaFoldDB" id="A0AAV7GPN0"/>
<name>A0AAV7GPN0_DENCH</name>
<organism evidence="4 5">
    <name type="scientific">Dendrobium chrysotoxum</name>
    <name type="common">Orchid</name>
    <dbReference type="NCBI Taxonomy" id="161865"/>
    <lineage>
        <taxon>Eukaryota</taxon>
        <taxon>Viridiplantae</taxon>
        <taxon>Streptophyta</taxon>
        <taxon>Embryophyta</taxon>
        <taxon>Tracheophyta</taxon>
        <taxon>Spermatophyta</taxon>
        <taxon>Magnoliopsida</taxon>
        <taxon>Liliopsida</taxon>
        <taxon>Asparagales</taxon>
        <taxon>Orchidaceae</taxon>
        <taxon>Epidendroideae</taxon>
        <taxon>Malaxideae</taxon>
        <taxon>Dendrobiinae</taxon>
        <taxon>Dendrobium</taxon>
    </lineage>
</organism>
<evidence type="ECO:0000256" key="2">
    <source>
        <dbReference type="ARBA" id="ARBA00022857"/>
    </source>
</evidence>
<dbReference type="PANTHER" id="PTHR43490">
    <property type="entry name" value="(+)-NEOMENTHOL DEHYDROGENASE"/>
    <property type="match status" value="1"/>
</dbReference>
<dbReference type="GO" id="GO:0016491">
    <property type="term" value="F:oxidoreductase activity"/>
    <property type="evidence" value="ECO:0007669"/>
    <property type="project" value="UniProtKB-KW"/>
</dbReference>
<dbReference type="Gene3D" id="3.40.50.720">
    <property type="entry name" value="NAD(P)-binding Rossmann-like Domain"/>
    <property type="match status" value="1"/>
</dbReference>
<dbReference type="GO" id="GO:0016020">
    <property type="term" value="C:membrane"/>
    <property type="evidence" value="ECO:0007669"/>
    <property type="project" value="TreeGrafter"/>
</dbReference>
<sequence length="74" mass="8300">MSKVALNAYTQVMARRCPEMRINCLHLGFVKTDINWNIGVETTKEGARGPIMLVLLPASGPSVHYFDKTTMVEF</sequence>
<evidence type="ECO:0000256" key="1">
    <source>
        <dbReference type="ARBA" id="ARBA00006484"/>
    </source>
</evidence>
<gene>
    <name evidence="4" type="ORF">IEQ34_013861</name>
</gene>